<dbReference type="InterPro" id="IPR000014">
    <property type="entry name" value="PAS"/>
</dbReference>
<keyword evidence="3" id="KW-1185">Reference proteome</keyword>
<organism evidence="2 3">
    <name type="scientific">Rugosimonospora acidiphila</name>
    <dbReference type="NCBI Taxonomy" id="556531"/>
    <lineage>
        <taxon>Bacteria</taxon>
        <taxon>Bacillati</taxon>
        <taxon>Actinomycetota</taxon>
        <taxon>Actinomycetes</taxon>
        <taxon>Micromonosporales</taxon>
        <taxon>Micromonosporaceae</taxon>
        <taxon>Rugosimonospora</taxon>
    </lineage>
</organism>
<evidence type="ECO:0000313" key="2">
    <source>
        <dbReference type="EMBL" id="GAA5189407.1"/>
    </source>
</evidence>
<comment type="caution">
    <text evidence="2">The sequence shown here is derived from an EMBL/GenBank/DDBJ whole genome shotgun (WGS) entry which is preliminary data.</text>
</comment>
<dbReference type="Proteomes" id="UP001501570">
    <property type="component" value="Unassembled WGS sequence"/>
</dbReference>
<evidence type="ECO:0000313" key="3">
    <source>
        <dbReference type="Proteomes" id="UP001501570"/>
    </source>
</evidence>
<proteinExistence type="predicted"/>
<evidence type="ECO:0000256" key="1">
    <source>
        <dbReference type="SAM" id="MobiDB-lite"/>
    </source>
</evidence>
<protein>
    <recommendedName>
        <fullName evidence="4">PAS domain-containing protein</fullName>
    </recommendedName>
</protein>
<dbReference type="CDD" id="cd00130">
    <property type="entry name" value="PAS"/>
    <property type="match status" value="1"/>
</dbReference>
<gene>
    <name evidence="2" type="ORF">GCM10023322_42180</name>
</gene>
<sequence>MAHVELSVSEPFAGADRDAPSDPEGSLRRWGRAAAGANEPCLVIDGKFEIVAISAPACRLLGFPDEESAVGQSVRSGVIPLVDFTSPPVPLPDGDLEKIPLRLAYTSGRLARGLLRVQTATEVHTIDAVSTPLFEGDQPVGSLTFFSRI</sequence>
<name>A0ABP9S1P5_9ACTN</name>
<evidence type="ECO:0008006" key="4">
    <source>
        <dbReference type="Google" id="ProtNLM"/>
    </source>
</evidence>
<reference evidence="3" key="1">
    <citation type="journal article" date="2019" name="Int. J. Syst. Evol. Microbiol.">
        <title>The Global Catalogue of Microorganisms (GCM) 10K type strain sequencing project: providing services to taxonomists for standard genome sequencing and annotation.</title>
        <authorList>
            <consortium name="The Broad Institute Genomics Platform"/>
            <consortium name="The Broad Institute Genome Sequencing Center for Infectious Disease"/>
            <person name="Wu L."/>
            <person name="Ma J."/>
        </authorList>
    </citation>
    <scope>NUCLEOTIDE SEQUENCE [LARGE SCALE GENOMIC DNA]</scope>
    <source>
        <strain evidence="3">JCM 18304</strain>
    </source>
</reference>
<accession>A0ABP9S1P5</accession>
<dbReference type="InterPro" id="IPR035965">
    <property type="entry name" value="PAS-like_dom_sf"/>
</dbReference>
<dbReference type="SUPFAM" id="SSF55785">
    <property type="entry name" value="PYP-like sensor domain (PAS domain)"/>
    <property type="match status" value="1"/>
</dbReference>
<dbReference type="EMBL" id="BAABJQ010000012">
    <property type="protein sequence ID" value="GAA5189407.1"/>
    <property type="molecule type" value="Genomic_DNA"/>
</dbReference>
<feature type="region of interest" description="Disordered" evidence="1">
    <location>
        <begin position="1"/>
        <end position="27"/>
    </location>
</feature>